<protein>
    <submittedName>
        <fullName evidence="7">Multicopper oxidase family protein</fullName>
    </submittedName>
</protein>
<keyword evidence="1" id="KW-0479">Metal-binding</keyword>
<evidence type="ECO:0000256" key="2">
    <source>
        <dbReference type="ARBA" id="ARBA00023002"/>
    </source>
</evidence>
<evidence type="ECO:0000259" key="4">
    <source>
        <dbReference type="Pfam" id="PF00394"/>
    </source>
</evidence>
<dbReference type="Pfam" id="PF07732">
    <property type="entry name" value="Cu-oxidase_3"/>
    <property type="match status" value="1"/>
</dbReference>
<feature type="signal peptide" evidence="3">
    <location>
        <begin position="1"/>
        <end position="31"/>
    </location>
</feature>
<keyword evidence="8" id="KW-1185">Reference proteome</keyword>
<proteinExistence type="predicted"/>
<evidence type="ECO:0000313" key="7">
    <source>
        <dbReference type="EMBL" id="WVT05685.1"/>
    </source>
</evidence>
<feature type="domain" description="Plastocyanin-like" evidence="6">
    <location>
        <begin position="52"/>
        <end position="161"/>
    </location>
</feature>
<dbReference type="PROSITE" id="PS51318">
    <property type="entry name" value="TAT"/>
    <property type="match status" value="1"/>
</dbReference>
<evidence type="ECO:0000256" key="1">
    <source>
        <dbReference type="ARBA" id="ARBA00022723"/>
    </source>
</evidence>
<dbReference type="PANTHER" id="PTHR11709:SF2">
    <property type="entry name" value="MULTICOPPER OXIDASE LPR1"/>
    <property type="match status" value="1"/>
</dbReference>
<dbReference type="PANTHER" id="PTHR11709">
    <property type="entry name" value="MULTI-COPPER OXIDASE"/>
    <property type="match status" value="1"/>
</dbReference>
<name>A0ABZ2BGL0_9HYPH</name>
<dbReference type="InterPro" id="IPR008972">
    <property type="entry name" value="Cupredoxin"/>
</dbReference>
<dbReference type="PROSITE" id="PS00080">
    <property type="entry name" value="MULTICOPPER_OXIDASE2"/>
    <property type="match status" value="1"/>
</dbReference>
<dbReference type="InterPro" id="IPR006311">
    <property type="entry name" value="TAT_signal"/>
</dbReference>
<keyword evidence="3" id="KW-0732">Signal</keyword>
<feature type="domain" description="Plastocyanin-like" evidence="5">
    <location>
        <begin position="395"/>
        <end position="489"/>
    </location>
</feature>
<dbReference type="RefSeq" id="WP_331374760.1">
    <property type="nucleotide sequence ID" value="NZ_CP133148.1"/>
</dbReference>
<reference evidence="7" key="1">
    <citation type="submission" date="2023-08" db="EMBL/GenBank/DDBJ databases">
        <title>Complete genome sequence of Sinorhizobium chiapanecum ITTG S70 isolated from Acaciella angustissima nodules in Chiapas-Mexico.</title>
        <authorList>
            <person name="Rincon-Rosales R."/>
            <person name="Rogel M.A."/>
            <person name="Rincon-Medina C.I."/>
            <person name="Guerrero G."/>
            <person name="Manzano-Gomez L.A."/>
            <person name="Lopez-Lopez A."/>
            <person name="Rincon Molina F.A."/>
            <person name="Martinez-Romero E."/>
        </authorList>
    </citation>
    <scope>NUCLEOTIDE SEQUENCE</scope>
    <source>
        <strain evidence="7">ITTG S70</strain>
    </source>
</reference>
<feature type="chain" id="PRO_5046528070" evidence="3">
    <location>
        <begin position="32"/>
        <end position="490"/>
    </location>
</feature>
<feature type="domain" description="Plastocyanin-like" evidence="4">
    <location>
        <begin position="171"/>
        <end position="286"/>
    </location>
</feature>
<dbReference type="CDD" id="cd13906">
    <property type="entry name" value="CuRO_3_CumA_like"/>
    <property type="match status" value="1"/>
</dbReference>
<dbReference type="PROSITE" id="PS00079">
    <property type="entry name" value="MULTICOPPER_OXIDASE1"/>
    <property type="match status" value="1"/>
</dbReference>
<evidence type="ECO:0000256" key="3">
    <source>
        <dbReference type="SAM" id="SignalP"/>
    </source>
</evidence>
<dbReference type="Gene3D" id="2.60.40.420">
    <property type="entry name" value="Cupredoxins - blue copper proteins"/>
    <property type="match status" value="3"/>
</dbReference>
<organism evidence="7 8">
    <name type="scientific">Sinorhizobium chiapasense</name>
    <dbReference type="NCBI Taxonomy" id="501572"/>
    <lineage>
        <taxon>Bacteria</taxon>
        <taxon>Pseudomonadati</taxon>
        <taxon>Pseudomonadota</taxon>
        <taxon>Alphaproteobacteria</taxon>
        <taxon>Hyphomicrobiales</taxon>
        <taxon>Rhizobiaceae</taxon>
        <taxon>Sinorhizobium/Ensifer group</taxon>
        <taxon>Sinorhizobium</taxon>
    </lineage>
</organism>
<dbReference type="CDD" id="cd13885">
    <property type="entry name" value="CuRO_2_CumA_like"/>
    <property type="match status" value="1"/>
</dbReference>
<dbReference type="InterPro" id="IPR011706">
    <property type="entry name" value="Cu-oxidase_C"/>
</dbReference>
<dbReference type="Pfam" id="PF07731">
    <property type="entry name" value="Cu-oxidase_2"/>
    <property type="match status" value="1"/>
</dbReference>
<dbReference type="InterPro" id="IPR002355">
    <property type="entry name" value="Cu_oxidase_Cu_BS"/>
</dbReference>
<keyword evidence="2" id="KW-0560">Oxidoreductase</keyword>
<evidence type="ECO:0000313" key="8">
    <source>
        <dbReference type="Proteomes" id="UP001432360"/>
    </source>
</evidence>
<dbReference type="SUPFAM" id="SSF49503">
    <property type="entry name" value="Cupredoxins"/>
    <property type="match status" value="3"/>
</dbReference>
<accession>A0ABZ2BGL0</accession>
<dbReference type="InterPro" id="IPR045087">
    <property type="entry name" value="Cu-oxidase_fam"/>
</dbReference>
<dbReference type="Pfam" id="PF00394">
    <property type="entry name" value="Cu-oxidase"/>
    <property type="match status" value="1"/>
</dbReference>
<evidence type="ECO:0000259" key="5">
    <source>
        <dbReference type="Pfam" id="PF07731"/>
    </source>
</evidence>
<dbReference type="InterPro" id="IPR011707">
    <property type="entry name" value="Cu-oxidase-like_N"/>
</dbReference>
<dbReference type="Proteomes" id="UP001432360">
    <property type="component" value="Chromosome"/>
</dbReference>
<dbReference type="InterPro" id="IPR033138">
    <property type="entry name" value="Cu_oxidase_CS"/>
</dbReference>
<dbReference type="InterPro" id="IPR001117">
    <property type="entry name" value="Cu-oxidase_2nd"/>
</dbReference>
<evidence type="ECO:0000259" key="6">
    <source>
        <dbReference type="Pfam" id="PF07732"/>
    </source>
</evidence>
<dbReference type="EMBL" id="CP133148">
    <property type="protein sequence ID" value="WVT05685.1"/>
    <property type="molecule type" value="Genomic_DNA"/>
</dbReference>
<gene>
    <name evidence="7" type="ORF">RB548_09940</name>
</gene>
<dbReference type="CDD" id="cd13861">
    <property type="entry name" value="CuRO_1_CumA_like"/>
    <property type="match status" value="1"/>
</dbReference>
<sequence length="490" mass="53468">MNSIFNSRVSRRALLKAGTGLLLASALPPFAVRAAASGEYRIVATPARARLTGDGRPQTDVWTYDGKVPGSLVRLRQGEPARLVVENRLDQETTVHWHGIRLPIAMDGVPGLTQPPIRPGESFVYEFTPPDAGTFWYHPHANSLEQLGRGLAGALIVEEREPPAVDRDLLWVVSDWRLTDGARIAAGFGNGMEAAMSGRVGNTVTLNGRVSEAEPFRAGERVRLRLVNTSLARIMALRFEGHRPVIVAIDGQPSDPHEPEGGRILLGPAMRVDLMLDMRGEPGKRYDVIDDFYDGLSYRLTELAYDEKAPMREHPLDALLALPRNPLPEPDLASAERHALKLQGGMMSMGGTSDMGGMMGGGMMGGGMMGTGQMGMETRAAWAINGLSMTGDGHAGMEPALTFKRGRSITLTLSNATAWWHPMHFHGHSMRVLTRNGKPVPHRQWQDTVLMAPKDVVEVAFVADNPGDWMLHCHVTDHQMAGLMTVLRVA</sequence>